<feature type="compositionally biased region" description="Low complexity" evidence="1">
    <location>
        <begin position="114"/>
        <end position="123"/>
    </location>
</feature>
<keyword evidence="3" id="KW-1185">Reference proteome</keyword>
<feature type="compositionally biased region" description="Polar residues" evidence="1">
    <location>
        <begin position="159"/>
        <end position="190"/>
    </location>
</feature>
<evidence type="ECO:0000313" key="3">
    <source>
        <dbReference type="Proteomes" id="UP000674179"/>
    </source>
</evidence>
<proteinExistence type="predicted"/>
<sequence>MGCAASMRRTPSCGRSQLSFVFSNDTAEAPLPADAQSAVLAWTRRPVALLGPSQQQPHVPQPPPSARQPLPATAWLEPKAYLSAAASRFTPTLQSASAGTNSSRSPDRNTPAISTLSPSPLLPGVSPQRVLVHEDELLCADLNTGRCVMMTQSDRKPSSDSVSYRSLGGSTSVQRCQRQKEYQQPQQLQGSLGDPYEVFLSPPMPSLRLREDYTQADLRICRLMRRSPSGELTRMTPWPNQARHAVQSAIFVINTADDPQAGGSRAVLGPGHAVALLLNSLTRNGANDPAHFPVMEQFRLSTSDRRRIESRCVCYLM</sequence>
<dbReference type="KEGG" id="lenr:94171762"/>
<feature type="region of interest" description="Disordered" evidence="1">
    <location>
        <begin position="151"/>
        <end position="195"/>
    </location>
</feature>
<reference evidence="2 3" key="1">
    <citation type="submission" date="2021-02" db="EMBL/GenBank/DDBJ databases">
        <title>Leishmania (Mundinia) enrietti genome sequencing and assembly.</title>
        <authorList>
            <person name="Almutairi H."/>
            <person name="Gatherer D."/>
        </authorList>
    </citation>
    <scope>NUCLEOTIDE SEQUENCE [LARGE SCALE GENOMIC DNA]</scope>
    <source>
        <strain evidence="2">CUR178</strain>
    </source>
</reference>
<dbReference type="GeneID" id="94171762"/>
<organism evidence="2 3">
    <name type="scientific">Leishmania enriettii</name>
    <dbReference type="NCBI Taxonomy" id="5663"/>
    <lineage>
        <taxon>Eukaryota</taxon>
        <taxon>Discoba</taxon>
        <taxon>Euglenozoa</taxon>
        <taxon>Kinetoplastea</taxon>
        <taxon>Metakinetoplastina</taxon>
        <taxon>Trypanosomatida</taxon>
        <taxon>Trypanosomatidae</taxon>
        <taxon>Leishmaniinae</taxon>
        <taxon>Leishmania</taxon>
    </lineage>
</organism>
<protein>
    <submittedName>
        <fullName evidence="2">Uncharacterized protein</fullName>
    </submittedName>
</protein>
<accession>A0A836GJW7</accession>
<dbReference type="Proteomes" id="UP000674179">
    <property type="component" value="Chromosome 28"/>
</dbReference>
<dbReference type="EMBL" id="JAFHKP010000028">
    <property type="protein sequence ID" value="KAG5475094.1"/>
    <property type="molecule type" value="Genomic_DNA"/>
</dbReference>
<gene>
    <name evidence="2" type="ORF">CUR178_04544</name>
</gene>
<feature type="compositionally biased region" description="Polar residues" evidence="1">
    <location>
        <begin position="92"/>
        <end position="104"/>
    </location>
</feature>
<evidence type="ECO:0000256" key="1">
    <source>
        <dbReference type="SAM" id="MobiDB-lite"/>
    </source>
</evidence>
<feature type="region of interest" description="Disordered" evidence="1">
    <location>
        <begin position="92"/>
        <end position="123"/>
    </location>
</feature>
<name>A0A836GJW7_LEIEN</name>
<evidence type="ECO:0000313" key="2">
    <source>
        <dbReference type="EMBL" id="KAG5475094.1"/>
    </source>
</evidence>
<dbReference type="AlphaFoldDB" id="A0A836GJW7"/>
<comment type="caution">
    <text evidence="2">The sequence shown here is derived from an EMBL/GenBank/DDBJ whole genome shotgun (WGS) entry which is preliminary data.</text>
</comment>
<dbReference type="RefSeq" id="XP_067691623.1">
    <property type="nucleotide sequence ID" value="XM_067836252.1"/>
</dbReference>
<dbReference type="OrthoDB" id="10462970at2759"/>